<sequence length="153" mass="16986">MELREVTSFLLFVLFVFVSTVEALKCKCTQSSWKTTCDDGMCEVPDGNGACLMLDHPVSGRHYACSQSSVRQPDCIEKTTKSGAIVTVCSCDGSDYCNFKMWPLEVEDNESSSFSHSSVPDDRQELPAANSVSSFQINLFLITIFVLLLNIYQ</sequence>
<evidence type="ECO:0000313" key="1">
    <source>
        <dbReference type="Proteomes" id="UP000887576"/>
    </source>
</evidence>
<reference evidence="2" key="1">
    <citation type="submission" date="2022-11" db="UniProtKB">
        <authorList>
            <consortium name="WormBaseParasite"/>
        </authorList>
    </citation>
    <scope>IDENTIFICATION</scope>
</reference>
<protein>
    <submittedName>
        <fullName evidence="2">Uncharacterized protein</fullName>
    </submittedName>
</protein>
<organism evidence="1 2">
    <name type="scientific">Panagrolaimus sp. JU765</name>
    <dbReference type="NCBI Taxonomy" id="591449"/>
    <lineage>
        <taxon>Eukaryota</taxon>
        <taxon>Metazoa</taxon>
        <taxon>Ecdysozoa</taxon>
        <taxon>Nematoda</taxon>
        <taxon>Chromadorea</taxon>
        <taxon>Rhabditida</taxon>
        <taxon>Tylenchina</taxon>
        <taxon>Panagrolaimomorpha</taxon>
        <taxon>Panagrolaimoidea</taxon>
        <taxon>Panagrolaimidae</taxon>
        <taxon>Panagrolaimus</taxon>
    </lineage>
</organism>
<name>A0AC34R385_9BILA</name>
<proteinExistence type="predicted"/>
<evidence type="ECO:0000313" key="2">
    <source>
        <dbReference type="WBParaSite" id="JU765_v2.g2964.t1"/>
    </source>
</evidence>
<dbReference type="WBParaSite" id="JU765_v2.g2964.t1">
    <property type="protein sequence ID" value="JU765_v2.g2964.t1"/>
    <property type="gene ID" value="JU765_v2.g2964"/>
</dbReference>
<dbReference type="Proteomes" id="UP000887576">
    <property type="component" value="Unplaced"/>
</dbReference>
<accession>A0AC34R385</accession>